<feature type="domain" description="DH" evidence="1">
    <location>
        <begin position="165"/>
        <end position="343"/>
    </location>
</feature>
<dbReference type="Gene3D" id="1.20.900.10">
    <property type="entry name" value="Dbl homology (DH) domain"/>
    <property type="match status" value="1"/>
</dbReference>
<dbReference type="GO" id="GO:0005737">
    <property type="term" value="C:cytoplasm"/>
    <property type="evidence" value="ECO:0007669"/>
    <property type="project" value="TreeGrafter"/>
</dbReference>
<dbReference type="SUPFAM" id="SSF48065">
    <property type="entry name" value="DBL homology domain (DH-domain)"/>
    <property type="match status" value="1"/>
</dbReference>
<dbReference type="GO" id="GO:0000935">
    <property type="term" value="C:division septum"/>
    <property type="evidence" value="ECO:0007669"/>
    <property type="project" value="TreeGrafter"/>
</dbReference>
<dbReference type="InterPro" id="IPR000219">
    <property type="entry name" value="DH_dom"/>
</dbReference>
<dbReference type="GO" id="GO:0005634">
    <property type="term" value="C:nucleus"/>
    <property type="evidence" value="ECO:0007669"/>
    <property type="project" value="TreeGrafter"/>
</dbReference>
<dbReference type="SMART" id="SM00325">
    <property type="entry name" value="RhoGEF"/>
    <property type="match status" value="1"/>
</dbReference>
<dbReference type="AlphaFoldDB" id="A0AAD7I5V4"/>
<evidence type="ECO:0000259" key="1">
    <source>
        <dbReference type="PROSITE" id="PS50010"/>
    </source>
</evidence>
<evidence type="ECO:0000313" key="3">
    <source>
        <dbReference type="Proteomes" id="UP001215598"/>
    </source>
</evidence>
<dbReference type="GO" id="GO:0031106">
    <property type="term" value="P:septin ring organization"/>
    <property type="evidence" value="ECO:0007669"/>
    <property type="project" value="TreeGrafter"/>
</dbReference>
<dbReference type="GO" id="GO:0043332">
    <property type="term" value="C:mating projection tip"/>
    <property type="evidence" value="ECO:0007669"/>
    <property type="project" value="TreeGrafter"/>
</dbReference>
<dbReference type="EMBL" id="JARKIB010000125">
    <property type="protein sequence ID" value="KAJ7735806.1"/>
    <property type="molecule type" value="Genomic_DNA"/>
</dbReference>
<dbReference type="Pfam" id="PF00621">
    <property type="entry name" value="RhoGEF"/>
    <property type="match status" value="1"/>
</dbReference>
<keyword evidence="3" id="KW-1185">Reference proteome</keyword>
<dbReference type="Pfam" id="PF06395">
    <property type="entry name" value="CDC24"/>
    <property type="match status" value="1"/>
</dbReference>
<dbReference type="InterPro" id="IPR010481">
    <property type="entry name" value="Cdc24/Scd1_N"/>
</dbReference>
<organism evidence="2 3">
    <name type="scientific">Mycena metata</name>
    <dbReference type="NCBI Taxonomy" id="1033252"/>
    <lineage>
        <taxon>Eukaryota</taxon>
        <taxon>Fungi</taxon>
        <taxon>Dikarya</taxon>
        <taxon>Basidiomycota</taxon>
        <taxon>Agaricomycotina</taxon>
        <taxon>Agaricomycetes</taxon>
        <taxon>Agaricomycetidae</taxon>
        <taxon>Agaricales</taxon>
        <taxon>Marasmiineae</taxon>
        <taxon>Mycenaceae</taxon>
        <taxon>Mycena</taxon>
    </lineage>
</organism>
<dbReference type="GO" id="GO:0005085">
    <property type="term" value="F:guanyl-nucleotide exchange factor activity"/>
    <property type="evidence" value="ECO:0007669"/>
    <property type="project" value="InterPro"/>
</dbReference>
<dbReference type="PANTHER" id="PTHR47339">
    <property type="entry name" value="CELL DIVISION CONTROL PROTEIN 24"/>
    <property type="match status" value="1"/>
</dbReference>
<dbReference type="GO" id="GO:0030010">
    <property type="term" value="P:establishment of cell polarity"/>
    <property type="evidence" value="ECO:0007669"/>
    <property type="project" value="TreeGrafter"/>
</dbReference>
<reference evidence="2" key="1">
    <citation type="submission" date="2023-03" db="EMBL/GenBank/DDBJ databases">
        <title>Massive genome expansion in bonnet fungi (Mycena s.s.) driven by repeated elements and novel gene families across ecological guilds.</title>
        <authorList>
            <consortium name="Lawrence Berkeley National Laboratory"/>
            <person name="Harder C.B."/>
            <person name="Miyauchi S."/>
            <person name="Viragh M."/>
            <person name="Kuo A."/>
            <person name="Thoen E."/>
            <person name="Andreopoulos B."/>
            <person name="Lu D."/>
            <person name="Skrede I."/>
            <person name="Drula E."/>
            <person name="Henrissat B."/>
            <person name="Morin E."/>
            <person name="Kohler A."/>
            <person name="Barry K."/>
            <person name="LaButti K."/>
            <person name="Morin E."/>
            <person name="Salamov A."/>
            <person name="Lipzen A."/>
            <person name="Mereny Z."/>
            <person name="Hegedus B."/>
            <person name="Baldrian P."/>
            <person name="Stursova M."/>
            <person name="Weitz H."/>
            <person name="Taylor A."/>
            <person name="Grigoriev I.V."/>
            <person name="Nagy L.G."/>
            <person name="Martin F."/>
            <person name="Kauserud H."/>
        </authorList>
    </citation>
    <scope>NUCLEOTIDE SEQUENCE</scope>
    <source>
        <strain evidence="2">CBHHK182m</strain>
    </source>
</reference>
<proteinExistence type="predicted"/>
<evidence type="ECO:0000313" key="2">
    <source>
        <dbReference type="EMBL" id="KAJ7735806.1"/>
    </source>
</evidence>
<gene>
    <name evidence="2" type="ORF">B0H16DRAFT_128656</name>
</gene>
<dbReference type="InterPro" id="IPR035899">
    <property type="entry name" value="DBL_dom_sf"/>
</dbReference>
<dbReference type="PANTHER" id="PTHR47339:SF1">
    <property type="entry name" value="CELL DIVISION CONTROL PROTEIN 24"/>
    <property type="match status" value="1"/>
</dbReference>
<protein>
    <submittedName>
        <fullName evidence="2">Dbl homology domain-containing protein</fullName>
    </submittedName>
</protein>
<comment type="caution">
    <text evidence="2">The sequence shown here is derived from an EMBL/GenBank/DDBJ whole genome shotgun (WGS) entry which is preliminary data.</text>
</comment>
<dbReference type="InterPro" id="IPR053026">
    <property type="entry name" value="CDC42_GEF"/>
</dbReference>
<sequence>MQPDPPQSMSRSAHCSKLLARLMQIRGFSNYLSRLPLASIDTNDPVTKLWDIFELGVPLCYLFDLLPENCGFNKINHSEFQEYQYDANPDRAKLHAIALFAVQIRTEKVIEHITGCEAFTVTDLWDHNSTDGFAKAVVTVTAITNYLPPDVFIGPSEKLPVYIHPPNQAIRELVEFERSYVRDLETMQNYATVVAQSNLIDTETNNRLFANTNELVKFHHKLLAGVTANAEVPWQEQRWGLLFLETEKELGEIYVPYCMNYFTNIANIELSPEQKRNLSILNHLIPVNQLPAFLSRPMGRVRRYPLLLDSFLKAPSATIYQHCEELKRGLQAFKRVTDIINEAQRRGEKDS</sequence>
<dbReference type="Proteomes" id="UP001215598">
    <property type="component" value="Unassembled WGS sequence"/>
</dbReference>
<dbReference type="PROSITE" id="PS50010">
    <property type="entry name" value="DH_2"/>
    <property type="match status" value="1"/>
</dbReference>
<accession>A0AAD7I5V4</accession>
<name>A0AAD7I5V4_9AGAR</name>